<gene>
    <name evidence="1" type="ORF">SAMN06893097_104344</name>
</gene>
<keyword evidence="2" id="KW-1185">Reference proteome</keyword>
<dbReference type="Proteomes" id="UP000219514">
    <property type="component" value="Unassembled WGS sequence"/>
</dbReference>
<protein>
    <submittedName>
        <fullName evidence="1">Uncharacterized protein</fullName>
    </submittedName>
</protein>
<reference evidence="1 2" key="1">
    <citation type="submission" date="2017-09" db="EMBL/GenBank/DDBJ databases">
        <authorList>
            <person name="Ehlers B."/>
            <person name="Leendertz F.H."/>
        </authorList>
    </citation>
    <scope>NUCLEOTIDE SEQUENCE [LARGE SCALE GENOMIC DNA]</scope>
    <source>
        <strain evidence="1 2">DSM 46844</strain>
    </source>
</reference>
<dbReference type="EMBL" id="OBDO01000004">
    <property type="protein sequence ID" value="SNX96629.1"/>
    <property type="molecule type" value="Genomic_DNA"/>
</dbReference>
<evidence type="ECO:0000313" key="1">
    <source>
        <dbReference type="EMBL" id="SNX96629.1"/>
    </source>
</evidence>
<dbReference type="AlphaFoldDB" id="A0A285EBY6"/>
<proteinExistence type="predicted"/>
<name>A0A285EBY6_9ACTN</name>
<evidence type="ECO:0000313" key="2">
    <source>
        <dbReference type="Proteomes" id="UP000219514"/>
    </source>
</evidence>
<sequence>METSVEALQMLEEMEPAPGLFPCRCTCHTAE</sequence>
<accession>A0A285EBY6</accession>
<organism evidence="1 2">
    <name type="scientific">Geodermatophilus sabuli</name>
    <dbReference type="NCBI Taxonomy" id="1564158"/>
    <lineage>
        <taxon>Bacteria</taxon>
        <taxon>Bacillati</taxon>
        <taxon>Actinomycetota</taxon>
        <taxon>Actinomycetes</taxon>
        <taxon>Geodermatophilales</taxon>
        <taxon>Geodermatophilaceae</taxon>
        <taxon>Geodermatophilus</taxon>
    </lineage>
</organism>